<feature type="domain" description="Aminoglycoside phosphotransferase" evidence="1">
    <location>
        <begin position="28"/>
        <end position="251"/>
    </location>
</feature>
<evidence type="ECO:0000259" key="1">
    <source>
        <dbReference type="Pfam" id="PF01636"/>
    </source>
</evidence>
<dbReference type="RefSeq" id="WP_307530364.1">
    <property type="nucleotide sequence ID" value="NZ_JAUSZI010000002.1"/>
</dbReference>
<evidence type="ECO:0000313" key="3">
    <source>
        <dbReference type="Proteomes" id="UP001230328"/>
    </source>
</evidence>
<comment type="caution">
    <text evidence="2">The sequence shown here is derived from an EMBL/GenBank/DDBJ whole genome shotgun (WGS) entry which is preliminary data.</text>
</comment>
<name>A0ABU0TBJ6_9ACTN</name>
<keyword evidence="3" id="KW-1185">Reference proteome</keyword>
<protein>
    <recommendedName>
        <fullName evidence="1">Aminoglycoside phosphotransferase domain-containing protein</fullName>
    </recommendedName>
</protein>
<dbReference type="InterPro" id="IPR002575">
    <property type="entry name" value="Aminoglycoside_PTrfase"/>
</dbReference>
<accession>A0ABU0TBJ6</accession>
<gene>
    <name evidence="2" type="ORF">QF035_010775</name>
</gene>
<organism evidence="2 3">
    <name type="scientific">Streptomyces umbrinus</name>
    <dbReference type="NCBI Taxonomy" id="67370"/>
    <lineage>
        <taxon>Bacteria</taxon>
        <taxon>Bacillati</taxon>
        <taxon>Actinomycetota</taxon>
        <taxon>Actinomycetes</taxon>
        <taxon>Kitasatosporales</taxon>
        <taxon>Streptomycetaceae</taxon>
        <taxon>Streptomyces</taxon>
        <taxon>Streptomyces phaeochromogenes group</taxon>
    </lineage>
</organism>
<dbReference type="Pfam" id="PF01636">
    <property type="entry name" value="APH"/>
    <property type="match status" value="1"/>
</dbReference>
<dbReference type="Proteomes" id="UP001230328">
    <property type="component" value="Unassembled WGS sequence"/>
</dbReference>
<dbReference type="EMBL" id="JAUSZI010000002">
    <property type="protein sequence ID" value="MDQ1033193.1"/>
    <property type="molecule type" value="Genomic_DNA"/>
</dbReference>
<dbReference type="SUPFAM" id="SSF56112">
    <property type="entry name" value="Protein kinase-like (PK-like)"/>
    <property type="match status" value="1"/>
</dbReference>
<reference evidence="2 3" key="1">
    <citation type="submission" date="2023-07" db="EMBL/GenBank/DDBJ databases">
        <title>Comparative genomics of wheat-associated soil bacteria to identify genetic determinants of phenazine resistance.</title>
        <authorList>
            <person name="Mouncey N."/>
        </authorList>
    </citation>
    <scope>NUCLEOTIDE SEQUENCE [LARGE SCALE GENOMIC DNA]</scope>
    <source>
        <strain evidence="2 3">V2I4</strain>
    </source>
</reference>
<evidence type="ECO:0000313" key="2">
    <source>
        <dbReference type="EMBL" id="MDQ1033193.1"/>
    </source>
</evidence>
<dbReference type="InterPro" id="IPR011009">
    <property type="entry name" value="Kinase-like_dom_sf"/>
</dbReference>
<proteinExistence type="predicted"/>
<dbReference type="Gene3D" id="3.90.1200.10">
    <property type="match status" value="1"/>
</dbReference>
<sequence>MSVAKPIPPALLGWAQSVVGPVHLPRDVSHDRGNSLVWRLSCASGAVFAKVAPSPQAFARDTRALREVAPGMELGTAPLLLAADPLQLALLLSPVSGRMVKALSLTPSEQRTLHWQAGRWLRSFHGGACELSPQDRADAAAEVARAAAGGEKHLGRARGLIDSKARRTVRWHAAALGRLGPLPAGYIHGDFREHNWLLDAGPAARVFGAVDLERARPHAAVADLVPLACGSWVGCPDLQEAFVDGYGRGLTAQEQWALRCLSVLDAASAISWGALHGDDEIAARGQATLARLEVQAA</sequence>